<feature type="compositionally biased region" description="Basic and acidic residues" evidence="1">
    <location>
        <begin position="66"/>
        <end position="80"/>
    </location>
</feature>
<dbReference type="AlphaFoldDB" id="A0A6J4KQQ2"/>
<feature type="non-terminal residue" evidence="2">
    <location>
        <position position="116"/>
    </location>
</feature>
<reference evidence="2" key="1">
    <citation type="submission" date="2020-02" db="EMBL/GenBank/DDBJ databases">
        <authorList>
            <person name="Meier V. D."/>
        </authorList>
    </citation>
    <scope>NUCLEOTIDE SEQUENCE</scope>
    <source>
        <strain evidence="2">AVDCRST_MAG07</strain>
    </source>
</reference>
<feature type="non-terminal residue" evidence="2">
    <location>
        <position position="1"/>
    </location>
</feature>
<proteinExistence type="predicted"/>
<evidence type="ECO:0000256" key="1">
    <source>
        <dbReference type="SAM" id="MobiDB-lite"/>
    </source>
</evidence>
<name>A0A6J4KQQ2_9ACTN</name>
<sequence length="116" mass="12308">EARGAVPRHRRRRLARGGLRPRRHGAGGARQLPRHRADLRGGEPAGEAGAQAAVVPVAAAHPGAVPRRDQRRDVRADGPAHRAAGRRRGGSGGDRLARHQPGDLGRRQRGGPGPRL</sequence>
<organism evidence="2">
    <name type="scientific">uncultured Frankineae bacterium</name>
    <dbReference type="NCBI Taxonomy" id="437475"/>
    <lineage>
        <taxon>Bacteria</taxon>
        <taxon>Bacillati</taxon>
        <taxon>Actinomycetota</taxon>
        <taxon>Actinomycetes</taxon>
        <taxon>Frankiales</taxon>
        <taxon>environmental samples</taxon>
    </lineage>
</organism>
<accession>A0A6J4KQQ2</accession>
<feature type="compositionally biased region" description="Low complexity" evidence="1">
    <location>
        <begin position="45"/>
        <end position="65"/>
    </location>
</feature>
<feature type="compositionally biased region" description="Basic and acidic residues" evidence="1">
    <location>
        <begin position="95"/>
        <end position="106"/>
    </location>
</feature>
<dbReference type="EMBL" id="CADCUB010000034">
    <property type="protein sequence ID" value="CAA9312745.1"/>
    <property type="molecule type" value="Genomic_DNA"/>
</dbReference>
<evidence type="ECO:0000313" key="2">
    <source>
        <dbReference type="EMBL" id="CAA9312745.1"/>
    </source>
</evidence>
<feature type="region of interest" description="Disordered" evidence="1">
    <location>
        <begin position="1"/>
        <end position="116"/>
    </location>
</feature>
<feature type="compositionally biased region" description="Basic residues" evidence="1">
    <location>
        <begin position="1"/>
        <end position="25"/>
    </location>
</feature>
<gene>
    <name evidence="2" type="ORF">AVDCRST_MAG07-605</name>
</gene>
<protein>
    <submittedName>
        <fullName evidence="2">Uncharacterized protein</fullName>
    </submittedName>
</protein>